<accession>A0A2Z7D864</accession>
<keyword evidence="5" id="KW-1185">Reference proteome</keyword>
<dbReference type="AlphaFoldDB" id="A0A2Z7D864"/>
<name>A0A2Z7D864_9LAMI</name>
<evidence type="ECO:0000256" key="3">
    <source>
        <dbReference type="SAM" id="Phobius"/>
    </source>
</evidence>
<keyword evidence="3" id="KW-1133">Transmembrane helix</keyword>
<protein>
    <submittedName>
        <fullName evidence="4">Uncharacterized protein</fullName>
    </submittedName>
</protein>
<gene>
    <name evidence="4" type="ORF">F511_22421</name>
</gene>
<dbReference type="Proteomes" id="UP000250235">
    <property type="component" value="Unassembled WGS sequence"/>
</dbReference>
<keyword evidence="3" id="KW-0812">Transmembrane</keyword>
<feature type="transmembrane region" description="Helical" evidence="3">
    <location>
        <begin position="43"/>
        <end position="68"/>
    </location>
</feature>
<feature type="compositionally biased region" description="Basic and acidic residues" evidence="2">
    <location>
        <begin position="425"/>
        <end position="439"/>
    </location>
</feature>
<organism evidence="4 5">
    <name type="scientific">Dorcoceras hygrometricum</name>
    <dbReference type="NCBI Taxonomy" id="472368"/>
    <lineage>
        <taxon>Eukaryota</taxon>
        <taxon>Viridiplantae</taxon>
        <taxon>Streptophyta</taxon>
        <taxon>Embryophyta</taxon>
        <taxon>Tracheophyta</taxon>
        <taxon>Spermatophyta</taxon>
        <taxon>Magnoliopsida</taxon>
        <taxon>eudicotyledons</taxon>
        <taxon>Gunneridae</taxon>
        <taxon>Pentapetalae</taxon>
        <taxon>asterids</taxon>
        <taxon>lamiids</taxon>
        <taxon>Lamiales</taxon>
        <taxon>Gesneriaceae</taxon>
        <taxon>Didymocarpoideae</taxon>
        <taxon>Trichosporeae</taxon>
        <taxon>Loxocarpinae</taxon>
        <taxon>Dorcoceras</taxon>
    </lineage>
</organism>
<feature type="region of interest" description="Disordered" evidence="2">
    <location>
        <begin position="425"/>
        <end position="446"/>
    </location>
</feature>
<reference evidence="4 5" key="1">
    <citation type="journal article" date="2015" name="Proc. Natl. Acad. Sci. U.S.A.">
        <title>The resurrection genome of Boea hygrometrica: A blueprint for survival of dehydration.</title>
        <authorList>
            <person name="Xiao L."/>
            <person name="Yang G."/>
            <person name="Zhang L."/>
            <person name="Yang X."/>
            <person name="Zhao S."/>
            <person name="Ji Z."/>
            <person name="Zhou Q."/>
            <person name="Hu M."/>
            <person name="Wang Y."/>
            <person name="Chen M."/>
            <person name="Xu Y."/>
            <person name="Jin H."/>
            <person name="Xiao X."/>
            <person name="Hu G."/>
            <person name="Bao F."/>
            <person name="Hu Y."/>
            <person name="Wan P."/>
            <person name="Li L."/>
            <person name="Deng X."/>
            <person name="Kuang T."/>
            <person name="Xiang C."/>
            <person name="Zhu J.K."/>
            <person name="Oliver M.J."/>
            <person name="He Y."/>
        </authorList>
    </citation>
    <scope>NUCLEOTIDE SEQUENCE [LARGE SCALE GENOMIC DNA]</scope>
    <source>
        <strain evidence="5">cv. XS01</strain>
    </source>
</reference>
<evidence type="ECO:0000256" key="2">
    <source>
        <dbReference type="SAM" id="MobiDB-lite"/>
    </source>
</evidence>
<keyword evidence="1" id="KW-0175">Coiled coil</keyword>
<evidence type="ECO:0000313" key="5">
    <source>
        <dbReference type="Proteomes" id="UP000250235"/>
    </source>
</evidence>
<feature type="region of interest" description="Disordered" evidence="2">
    <location>
        <begin position="376"/>
        <end position="401"/>
    </location>
</feature>
<sequence>MLAAGCPVVGCEMIATGFPNDWLDQTMSYQLIQTTSFVMHPRLVDYITVALVWMYCSCLLLATGYVFLYDVALSLASGSSIDWFYCCSKIAEFCAYRILLPVGSINFCRALEIVEPDSRVDYRQPTVFALRLSQFCTVHIQYSLFSRLTTEDITDFLSSIALERIVLLSVQNSIVSADVPHVQLSLVQGQSSSTSADSSSSLNFDATDLDAPVSSLPLVSIYFSAALADLQAILLAQIDESQSGISSRVHKIEQSLCDSLRDQADIFKNLSQGARQEVRTIDDVQTLRFNDFRKNVLAQNASIFTGLADVRKEVQEVNAKVDILASRLNDVQKNVEETKEALSHQLLEFQSQSQANQNILNAQLSELVNYINRGRADKKGESSSRGPQPPDAQISASAERTPSLAQRIEMAKRRIVQTVLDADSNRESLERQAAAERDRERRRREARFIGYPRMRASGESSTTKHRLLHASGPHPIPPPNDPNQDLGLIHSTNGNHLESPNEGSSIDHRVTIHLHAQNITMFPTNETWKVPLEDLMSTASVNTKSPSLALGELLATPINKQTSHSLRAGVKRRVLGVLAGCGLLDRVKEGAAVINLLVESLQLTQLARWCEA</sequence>
<proteinExistence type="predicted"/>
<feature type="coiled-coil region" evidence="1">
    <location>
        <begin position="307"/>
        <end position="348"/>
    </location>
</feature>
<evidence type="ECO:0000313" key="4">
    <source>
        <dbReference type="EMBL" id="KZV55739.1"/>
    </source>
</evidence>
<keyword evidence="3" id="KW-0472">Membrane</keyword>
<dbReference type="EMBL" id="KQ988458">
    <property type="protein sequence ID" value="KZV55739.1"/>
    <property type="molecule type" value="Genomic_DNA"/>
</dbReference>
<evidence type="ECO:0000256" key="1">
    <source>
        <dbReference type="SAM" id="Coils"/>
    </source>
</evidence>